<protein>
    <submittedName>
        <fullName evidence="4">M23 family peptidase</fullName>
    </submittedName>
</protein>
<evidence type="ECO:0000256" key="2">
    <source>
        <dbReference type="SAM" id="MobiDB-lite"/>
    </source>
</evidence>
<dbReference type="AlphaFoldDB" id="A0A4Y9FWC0"/>
<proteinExistence type="predicted"/>
<reference evidence="4 5" key="1">
    <citation type="submission" date="2019-03" db="EMBL/GenBank/DDBJ databases">
        <title>Diversity of the mouse oral microbiome.</title>
        <authorList>
            <person name="Joseph S."/>
            <person name="Aduse-Opoku J."/>
            <person name="Curtis M."/>
            <person name="Wade W."/>
            <person name="Hashim A."/>
        </authorList>
    </citation>
    <scope>NUCLEOTIDE SEQUENCE [LARGE SCALE GENOMIC DNA]</scope>
    <source>
        <strain evidence="4 5">P1012</strain>
    </source>
</reference>
<evidence type="ECO:0000313" key="4">
    <source>
        <dbReference type="EMBL" id="TFU33294.1"/>
    </source>
</evidence>
<evidence type="ECO:0000256" key="1">
    <source>
        <dbReference type="SAM" id="Coils"/>
    </source>
</evidence>
<feature type="domain" description="M23ase beta-sheet core" evidence="3">
    <location>
        <begin position="379"/>
        <end position="475"/>
    </location>
</feature>
<evidence type="ECO:0000313" key="5">
    <source>
        <dbReference type="Proteomes" id="UP000298358"/>
    </source>
</evidence>
<gene>
    <name evidence="4" type="ORF">E4U02_06710</name>
</gene>
<dbReference type="Gene3D" id="2.70.70.10">
    <property type="entry name" value="Glucose Permease (Domain IIA)"/>
    <property type="match status" value="1"/>
</dbReference>
<accession>A0A4Y9FWC0</accession>
<feature type="compositionally biased region" description="Basic and acidic residues" evidence="2">
    <location>
        <begin position="293"/>
        <end position="313"/>
    </location>
</feature>
<comment type="caution">
    <text evidence="4">The sequence shown here is derived from an EMBL/GenBank/DDBJ whole genome shotgun (WGS) entry which is preliminary data.</text>
</comment>
<dbReference type="Proteomes" id="UP000298358">
    <property type="component" value="Unassembled WGS sequence"/>
</dbReference>
<dbReference type="InterPro" id="IPR016047">
    <property type="entry name" value="M23ase_b-sheet_dom"/>
</dbReference>
<dbReference type="SUPFAM" id="SSF51261">
    <property type="entry name" value="Duplicated hybrid motif"/>
    <property type="match status" value="1"/>
</dbReference>
<sequence>MDAPEASAEECDCAPTAAERRRLWTPITRRSALAMAGVGAVALGVGMTQGGSAFGLTYNPDDYPSWEDVERAKNNQGAKESEIRRLEEMIAQLQQRVEETRAAAETAANEYYAAQQAFYESAFRADELQKQADEQAKIAETAATNAARVASQLSRTGGDSTSLEVLFAGSAESADELLTKLGQMDKLIGGSETIYAEAVTARDSAQNLSDQAKVAREERDRLQKIAEEKMVVAQNAQIAAEQALADQEDHMVTLEGQLAALRDNTAKTVAEYQAGVEAKKAYEAEQRRLEEERRRKAAAEAARKAEEARKAREAAAAAAAQNGGGGGGGAAPASGGGGSSAGGGAAVGSGWARPSDGWRTSGYGPRPQMCGPSYCGSRIHAGIDLAAGCGAPIYAAANGTVVYAGRNGGYGNYIRLDHGNGVGTGYAHIVNGGIIVGYGQYVSAGQVIAYEGNTGNSFGCHLHFEVYVGGATTDPGPWMSARGINTY</sequence>
<dbReference type="CDD" id="cd12797">
    <property type="entry name" value="M23_peptidase"/>
    <property type="match status" value="1"/>
</dbReference>
<dbReference type="OrthoDB" id="1099523at2"/>
<dbReference type="PANTHER" id="PTHR21666:SF270">
    <property type="entry name" value="MUREIN HYDROLASE ACTIVATOR ENVC"/>
    <property type="match status" value="1"/>
</dbReference>
<name>A0A4Y9FWC0_9MICO</name>
<keyword evidence="1" id="KW-0175">Coiled coil</keyword>
<dbReference type="Pfam" id="PF01551">
    <property type="entry name" value="Peptidase_M23"/>
    <property type="match status" value="1"/>
</dbReference>
<feature type="region of interest" description="Disordered" evidence="2">
    <location>
        <begin position="293"/>
        <end position="351"/>
    </location>
</feature>
<keyword evidence="5" id="KW-1185">Reference proteome</keyword>
<feature type="compositionally biased region" description="Gly residues" evidence="2">
    <location>
        <begin position="322"/>
        <end position="347"/>
    </location>
</feature>
<dbReference type="PANTHER" id="PTHR21666">
    <property type="entry name" value="PEPTIDASE-RELATED"/>
    <property type="match status" value="1"/>
</dbReference>
<dbReference type="InterPro" id="IPR050570">
    <property type="entry name" value="Cell_wall_metabolism_enzyme"/>
</dbReference>
<dbReference type="InterPro" id="IPR011055">
    <property type="entry name" value="Dup_hybrid_motif"/>
</dbReference>
<feature type="coiled-coil region" evidence="1">
    <location>
        <begin position="69"/>
        <end position="110"/>
    </location>
</feature>
<organism evidence="4 5">
    <name type="scientific">Microbacterium paludicola</name>
    <dbReference type="NCBI Taxonomy" id="300019"/>
    <lineage>
        <taxon>Bacteria</taxon>
        <taxon>Bacillati</taxon>
        <taxon>Actinomycetota</taxon>
        <taxon>Actinomycetes</taxon>
        <taxon>Micrococcales</taxon>
        <taxon>Microbacteriaceae</taxon>
        <taxon>Microbacterium</taxon>
    </lineage>
</organism>
<evidence type="ECO:0000259" key="3">
    <source>
        <dbReference type="Pfam" id="PF01551"/>
    </source>
</evidence>
<dbReference type="EMBL" id="SPQB01000011">
    <property type="protein sequence ID" value="TFU33294.1"/>
    <property type="molecule type" value="Genomic_DNA"/>
</dbReference>
<dbReference type="GO" id="GO:0004222">
    <property type="term" value="F:metalloendopeptidase activity"/>
    <property type="evidence" value="ECO:0007669"/>
    <property type="project" value="TreeGrafter"/>
</dbReference>